<reference evidence="2 3" key="1">
    <citation type="submission" date="2015-05" db="EMBL/GenBank/DDBJ databases">
        <title>Photobacterium galathea sp. nov.</title>
        <authorList>
            <person name="Machado H."/>
            <person name="Gram L."/>
        </authorList>
    </citation>
    <scope>NUCLEOTIDE SEQUENCE [LARGE SCALE GENOMIC DNA]</scope>
    <source>
        <strain evidence="2 3">CGMCC 1.12159</strain>
    </source>
</reference>
<protein>
    <submittedName>
        <fullName evidence="2">Phage-shock protein</fullName>
    </submittedName>
</protein>
<organism evidence="2 3">
    <name type="scientific">Photobacterium aquae</name>
    <dbReference type="NCBI Taxonomy" id="1195763"/>
    <lineage>
        <taxon>Bacteria</taxon>
        <taxon>Pseudomonadati</taxon>
        <taxon>Pseudomonadota</taxon>
        <taxon>Gammaproteobacteria</taxon>
        <taxon>Vibrionales</taxon>
        <taxon>Vibrionaceae</taxon>
        <taxon>Photobacterium</taxon>
    </lineage>
</organism>
<keyword evidence="1" id="KW-0812">Transmembrane</keyword>
<proteinExistence type="predicted"/>
<dbReference type="NCBIfam" id="TIGR02975">
    <property type="entry name" value="phageshock_pspG"/>
    <property type="match status" value="1"/>
</dbReference>
<feature type="transmembrane region" description="Helical" evidence="1">
    <location>
        <begin position="37"/>
        <end position="61"/>
    </location>
</feature>
<sequence length="85" mass="9427">MIELLFVAAFAFVLVFTGVSIAGVCLAVAVGFVVMALAGMVGMVLKLLPWLLLIAIVVWAYRRNQGGTCQGRFSRQRRFRDSDRY</sequence>
<dbReference type="Proteomes" id="UP000036097">
    <property type="component" value="Unassembled WGS sequence"/>
</dbReference>
<dbReference type="AlphaFoldDB" id="A0A0J1JFB1"/>
<comment type="caution">
    <text evidence="2">The sequence shown here is derived from an EMBL/GenBank/DDBJ whole genome shotgun (WGS) entry which is preliminary data.</text>
</comment>
<evidence type="ECO:0000313" key="2">
    <source>
        <dbReference type="EMBL" id="KLV00377.1"/>
    </source>
</evidence>
<evidence type="ECO:0000256" key="1">
    <source>
        <dbReference type="SAM" id="Phobius"/>
    </source>
</evidence>
<name>A0A0J1JFB1_9GAMM</name>
<dbReference type="InterPro" id="IPR014318">
    <property type="entry name" value="Phageshock_PspG"/>
</dbReference>
<keyword evidence="1" id="KW-0472">Membrane</keyword>
<evidence type="ECO:0000313" key="3">
    <source>
        <dbReference type="Proteomes" id="UP000036097"/>
    </source>
</evidence>
<accession>A0A0J1JFB1</accession>
<gene>
    <name evidence="2" type="ORF">ABT56_22570</name>
</gene>
<keyword evidence="1" id="KW-1133">Transmembrane helix</keyword>
<dbReference type="EMBL" id="LDOT01000066">
    <property type="protein sequence ID" value="KLV00377.1"/>
    <property type="molecule type" value="Genomic_DNA"/>
</dbReference>
<dbReference type="Pfam" id="PF09583">
    <property type="entry name" value="Phageshock_PspG"/>
    <property type="match status" value="1"/>
</dbReference>
<dbReference type="STRING" id="1195763.ABT56_22570"/>
<dbReference type="PATRIC" id="fig|1195763.3.peg.4832"/>
<keyword evidence="3" id="KW-1185">Reference proteome</keyword>